<dbReference type="GO" id="GO:0016627">
    <property type="term" value="F:oxidoreductase activity, acting on the CH-CH group of donors"/>
    <property type="evidence" value="ECO:0007669"/>
    <property type="project" value="TreeGrafter"/>
</dbReference>
<dbReference type="PATRIC" id="fig|1807.14.peg.2102"/>
<dbReference type="Proteomes" id="UP000036313">
    <property type="component" value="Unassembled WGS sequence"/>
</dbReference>
<dbReference type="Pfam" id="PF01243">
    <property type="entry name" value="PNPOx_N"/>
    <property type="match status" value="1"/>
</dbReference>
<reference evidence="3 4" key="1">
    <citation type="journal article" date="2015" name="Genome Biol. Evol.">
        <title>Characterization of Three Mycobacterium spp. with Potential Use in Bioremediation by Genome Sequencing and Comparative Genomics.</title>
        <authorList>
            <person name="Das S."/>
            <person name="Pettersson B.M."/>
            <person name="Behra P.R."/>
            <person name="Ramesh M."/>
            <person name="Dasgupta S."/>
            <person name="Bhattacharya A."/>
            <person name="Kirsebom L.A."/>
        </authorList>
    </citation>
    <scope>NUCLEOTIDE SEQUENCE [LARGE SCALE GENOMIC DNA]</scope>
    <source>
        <strain evidence="3 4">DSM 44075</strain>
    </source>
</reference>
<dbReference type="InterPro" id="IPR012349">
    <property type="entry name" value="Split_barrel_FMN-bd"/>
</dbReference>
<keyword evidence="1" id="KW-0560">Oxidoreductase</keyword>
<dbReference type="EMBL" id="JYNU01000011">
    <property type="protein sequence ID" value="KMO77044.1"/>
    <property type="molecule type" value="Genomic_DNA"/>
</dbReference>
<evidence type="ECO:0000256" key="1">
    <source>
        <dbReference type="ARBA" id="ARBA00023002"/>
    </source>
</evidence>
<dbReference type="SUPFAM" id="SSF50475">
    <property type="entry name" value="FMN-binding split barrel"/>
    <property type="match status" value="1"/>
</dbReference>
<feature type="domain" description="Pyridoxamine 5'-phosphate oxidase N-terminal" evidence="2">
    <location>
        <begin position="36"/>
        <end position="162"/>
    </location>
</feature>
<dbReference type="AlphaFoldDB" id="A0A0J6W3Q6"/>
<proteinExistence type="predicted"/>
<evidence type="ECO:0000259" key="2">
    <source>
        <dbReference type="Pfam" id="PF01243"/>
    </source>
</evidence>
<comment type="caution">
    <text evidence="3">The sequence shown here is derived from an EMBL/GenBank/DDBJ whole genome shotgun (WGS) entry which is preliminary data.</text>
</comment>
<dbReference type="GO" id="GO:0005829">
    <property type="term" value="C:cytosol"/>
    <property type="evidence" value="ECO:0007669"/>
    <property type="project" value="TreeGrafter"/>
</dbReference>
<dbReference type="PANTHER" id="PTHR35176:SF2">
    <property type="entry name" value="F420H(2)-DEPENDENT REDUCTASE RV1155"/>
    <property type="match status" value="1"/>
</dbReference>
<name>A0A0J6W3Q6_9MYCO</name>
<dbReference type="Gene3D" id="2.30.110.10">
    <property type="entry name" value="Electron Transport, Fmn-binding Protein, Chain A"/>
    <property type="match status" value="1"/>
</dbReference>
<dbReference type="InterPro" id="IPR052019">
    <property type="entry name" value="F420H2_bilvrd_red/Heme_oxyg"/>
</dbReference>
<dbReference type="InterPro" id="IPR011576">
    <property type="entry name" value="Pyridox_Oxase_N"/>
</dbReference>
<dbReference type="PANTHER" id="PTHR35176">
    <property type="entry name" value="HEME OXYGENASE HI_0854-RELATED"/>
    <property type="match status" value="1"/>
</dbReference>
<evidence type="ECO:0000313" key="3">
    <source>
        <dbReference type="EMBL" id="KMO77044.1"/>
    </source>
</evidence>
<sequence length="165" mass="18114">MARRLPGRVIAVNHNLAALLAPRVEQVGMSGPVTEFAGAPVAVLATVRPDGSPHVVPVVFAMAADRDDVVFTAVDAKPKSTRRLRRLDNIAHRPQVSLLVEHYDDDWSRLWWVRADGTATIHHEGNTLAEGYAQLRAKYPQYDRVALDGPVISIAIHRWASWGGG</sequence>
<dbReference type="GO" id="GO:0070967">
    <property type="term" value="F:coenzyme F420 binding"/>
    <property type="evidence" value="ECO:0007669"/>
    <property type="project" value="TreeGrafter"/>
</dbReference>
<dbReference type="InterPro" id="IPR019967">
    <property type="entry name" value="F420-dep_enz_PPOX_Rv0121"/>
</dbReference>
<protein>
    <submittedName>
        <fullName evidence="3">Pyridoxamine 5'-phosphate oxidase</fullName>
    </submittedName>
</protein>
<evidence type="ECO:0000313" key="4">
    <source>
        <dbReference type="Proteomes" id="UP000036313"/>
    </source>
</evidence>
<organism evidence="3 4">
    <name type="scientific">Mycolicibacterium obuense</name>
    <dbReference type="NCBI Taxonomy" id="1807"/>
    <lineage>
        <taxon>Bacteria</taxon>
        <taxon>Bacillati</taxon>
        <taxon>Actinomycetota</taxon>
        <taxon>Actinomycetes</taxon>
        <taxon>Mycobacteriales</taxon>
        <taxon>Mycobacteriaceae</taxon>
        <taxon>Mycolicibacterium</taxon>
    </lineage>
</organism>
<dbReference type="NCBIfam" id="TIGR03668">
    <property type="entry name" value="Rv0121_F420"/>
    <property type="match status" value="1"/>
</dbReference>
<gene>
    <name evidence="3" type="ORF">MOBUDSM44075_02084</name>
</gene>
<accession>A0A0J6W3Q6</accession>